<dbReference type="GO" id="GO:0017000">
    <property type="term" value="P:antibiotic biosynthetic process"/>
    <property type="evidence" value="ECO:0007669"/>
    <property type="project" value="UniProtKB-KW"/>
</dbReference>
<dbReference type="InterPro" id="IPR000873">
    <property type="entry name" value="AMP-dep_synth/lig_dom"/>
</dbReference>
<dbReference type="GO" id="GO:0072330">
    <property type="term" value="P:monocarboxylic acid biosynthetic process"/>
    <property type="evidence" value="ECO:0007669"/>
    <property type="project" value="UniProtKB-ARBA"/>
</dbReference>
<dbReference type="Proteomes" id="UP000198802">
    <property type="component" value="Unassembled WGS sequence"/>
</dbReference>
<dbReference type="FunFam" id="2.30.38.10:FF:000001">
    <property type="entry name" value="Non-ribosomal peptide synthetase PvdI"/>
    <property type="match status" value="2"/>
</dbReference>
<dbReference type="FunFam" id="1.10.1200.10:FF:000016">
    <property type="entry name" value="Non-ribosomal peptide synthase"/>
    <property type="match status" value="1"/>
</dbReference>
<dbReference type="InterPro" id="IPR045851">
    <property type="entry name" value="AMP-bd_C_sf"/>
</dbReference>
<dbReference type="Gene3D" id="3.40.50.980">
    <property type="match status" value="2"/>
</dbReference>
<dbReference type="GO" id="GO:0044550">
    <property type="term" value="P:secondary metabolite biosynthetic process"/>
    <property type="evidence" value="ECO:0007669"/>
    <property type="project" value="UniProtKB-ARBA"/>
</dbReference>
<dbReference type="CDD" id="cd19540">
    <property type="entry name" value="LCL_NRPS-like"/>
    <property type="match status" value="1"/>
</dbReference>
<dbReference type="Pfam" id="PF13193">
    <property type="entry name" value="AMP-binding_C"/>
    <property type="match status" value="3"/>
</dbReference>
<protein>
    <submittedName>
        <fullName evidence="8">Non-ribosomal peptide synthase domain TIGR01720/amino acid adenylation domain-containing protein</fullName>
    </submittedName>
</protein>
<dbReference type="NCBIfam" id="TIGR01733">
    <property type="entry name" value="AA-adenyl-dom"/>
    <property type="match status" value="3"/>
</dbReference>
<dbReference type="PROSITE" id="PS00455">
    <property type="entry name" value="AMP_BINDING"/>
    <property type="match status" value="3"/>
</dbReference>
<dbReference type="EMBL" id="FAOZ01000003">
    <property type="protein sequence ID" value="CUU54624.1"/>
    <property type="molecule type" value="Genomic_DNA"/>
</dbReference>
<evidence type="ECO:0000256" key="4">
    <source>
        <dbReference type="ARBA" id="ARBA00022737"/>
    </source>
</evidence>
<dbReference type="FunFam" id="3.40.50.12780:FF:000012">
    <property type="entry name" value="Non-ribosomal peptide synthetase"/>
    <property type="match status" value="2"/>
</dbReference>
<dbReference type="CDD" id="cd17646">
    <property type="entry name" value="A_NRPS_AB3403-like"/>
    <property type="match status" value="1"/>
</dbReference>
<keyword evidence="9" id="KW-1185">Reference proteome</keyword>
<accession>A0A0S4QGF4</accession>
<dbReference type="RefSeq" id="WP_165615475.1">
    <property type="nucleotide sequence ID" value="NZ_FAOZ01000003.1"/>
</dbReference>
<dbReference type="InterPro" id="IPR020845">
    <property type="entry name" value="AMP-binding_CS"/>
</dbReference>
<dbReference type="CDD" id="cd19543">
    <property type="entry name" value="DCL_NRPS"/>
    <property type="match status" value="1"/>
</dbReference>
<dbReference type="Gene3D" id="3.30.559.30">
    <property type="entry name" value="Nonribosomal peptide synthetase, condensation domain"/>
    <property type="match status" value="5"/>
</dbReference>
<dbReference type="Gene3D" id="3.30.559.10">
    <property type="entry name" value="Chloramphenicol acetyltransferase-like domain"/>
    <property type="match status" value="5"/>
</dbReference>
<dbReference type="Pfam" id="PF00550">
    <property type="entry name" value="PP-binding"/>
    <property type="match status" value="3"/>
</dbReference>
<dbReference type="Gene3D" id="3.30.300.30">
    <property type="match status" value="3"/>
</dbReference>
<dbReference type="PROSITE" id="PS00012">
    <property type="entry name" value="PHOSPHOPANTETHEINE"/>
    <property type="match status" value="3"/>
</dbReference>
<keyword evidence="2" id="KW-0596">Phosphopantetheine</keyword>
<dbReference type="GO" id="GO:0003824">
    <property type="term" value="F:catalytic activity"/>
    <property type="evidence" value="ECO:0007669"/>
    <property type="project" value="InterPro"/>
</dbReference>
<keyword evidence="3" id="KW-0597">Phosphoprotein</keyword>
<reference evidence="9" key="1">
    <citation type="submission" date="2015-11" db="EMBL/GenBank/DDBJ databases">
        <authorList>
            <person name="Varghese N."/>
        </authorList>
    </citation>
    <scope>NUCLEOTIDE SEQUENCE [LARGE SCALE GENOMIC DNA]</scope>
    <source>
        <strain evidence="9">DSM 45899</strain>
    </source>
</reference>
<dbReference type="Pfam" id="PF00668">
    <property type="entry name" value="Condensation"/>
    <property type="match status" value="5"/>
</dbReference>
<dbReference type="InterPro" id="IPR006162">
    <property type="entry name" value="Ppantetheine_attach_site"/>
</dbReference>
<dbReference type="InterPro" id="IPR025110">
    <property type="entry name" value="AMP-bd_C"/>
</dbReference>
<dbReference type="InterPro" id="IPR020806">
    <property type="entry name" value="PKS_PP-bd"/>
</dbReference>
<feature type="domain" description="Carrier" evidence="7">
    <location>
        <begin position="1035"/>
        <end position="1109"/>
    </location>
</feature>
<dbReference type="InterPro" id="IPR009081">
    <property type="entry name" value="PP-bd_ACP"/>
</dbReference>
<dbReference type="NCBIfam" id="TIGR01720">
    <property type="entry name" value="NRPS-para261"/>
    <property type="match status" value="2"/>
</dbReference>
<dbReference type="Pfam" id="PF00501">
    <property type="entry name" value="AMP-binding"/>
    <property type="match status" value="3"/>
</dbReference>
<comment type="cofactor">
    <cofactor evidence="1">
        <name>pantetheine 4'-phosphate</name>
        <dbReference type="ChEBI" id="CHEBI:47942"/>
    </cofactor>
</comment>
<evidence type="ECO:0000313" key="8">
    <source>
        <dbReference type="EMBL" id="CUU54624.1"/>
    </source>
</evidence>
<evidence type="ECO:0000256" key="2">
    <source>
        <dbReference type="ARBA" id="ARBA00022450"/>
    </source>
</evidence>
<feature type="domain" description="Carrier" evidence="7">
    <location>
        <begin position="2688"/>
        <end position="2763"/>
    </location>
</feature>
<proteinExistence type="predicted"/>
<feature type="region of interest" description="Disordered" evidence="6">
    <location>
        <begin position="602"/>
        <end position="628"/>
    </location>
</feature>
<dbReference type="NCBIfam" id="NF003417">
    <property type="entry name" value="PRK04813.1"/>
    <property type="match status" value="4"/>
</dbReference>
<dbReference type="SUPFAM" id="SSF56801">
    <property type="entry name" value="Acetyl-CoA synthetase-like"/>
    <property type="match status" value="3"/>
</dbReference>
<dbReference type="CDD" id="cd17643">
    <property type="entry name" value="A_NRPS_Cytc1-like"/>
    <property type="match status" value="1"/>
</dbReference>
<dbReference type="GO" id="GO:0008610">
    <property type="term" value="P:lipid biosynthetic process"/>
    <property type="evidence" value="ECO:0007669"/>
    <property type="project" value="UniProtKB-ARBA"/>
</dbReference>
<dbReference type="InterPro" id="IPR001242">
    <property type="entry name" value="Condensation_dom"/>
</dbReference>
<dbReference type="FunFam" id="3.30.300.30:FF:000015">
    <property type="entry name" value="Nonribosomal peptide synthase SidD"/>
    <property type="match status" value="1"/>
</dbReference>
<evidence type="ECO:0000256" key="1">
    <source>
        <dbReference type="ARBA" id="ARBA00001957"/>
    </source>
</evidence>
<dbReference type="InterPro" id="IPR036736">
    <property type="entry name" value="ACP-like_sf"/>
</dbReference>
<keyword evidence="5" id="KW-0045">Antibiotic biosynthesis</keyword>
<organism evidence="8 9">
    <name type="scientific">Parafrankia irregularis</name>
    <dbReference type="NCBI Taxonomy" id="795642"/>
    <lineage>
        <taxon>Bacteria</taxon>
        <taxon>Bacillati</taxon>
        <taxon>Actinomycetota</taxon>
        <taxon>Actinomycetes</taxon>
        <taxon>Frankiales</taxon>
        <taxon>Frankiaceae</taxon>
        <taxon>Parafrankia</taxon>
    </lineage>
</organism>
<dbReference type="GO" id="GO:0031177">
    <property type="term" value="F:phosphopantetheine binding"/>
    <property type="evidence" value="ECO:0007669"/>
    <property type="project" value="InterPro"/>
</dbReference>
<dbReference type="InterPro" id="IPR023213">
    <property type="entry name" value="CAT-like_dom_sf"/>
</dbReference>
<dbReference type="InterPro" id="IPR010060">
    <property type="entry name" value="NRPS_synth"/>
</dbReference>
<dbReference type="InterPro" id="IPR042099">
    <property type="entry name" value="ANL_N_sf"/>
</dbReference>
<evidence type="ECO:0000256" key="6">
    <source>
        <dbReference type="SAM" id="MobiDB-lite"/>
    </source>
</evidence>
<dbReference type="FunFam" id="3.40.50.980:FF:000001">
    <property type="entry name" value="Non-ribosomal peptide synthetase"/>
    <property type="match status" value="1"/>
</dbReference>
<dbReference type="FunFam" id="3.30.300.30:FF:000010">
    <property type="entry name" value="Enterobactin synthetase component F"/>
    <property type="match status" value="1"/>
</dbReference>
<dbReference type="PANTHER" id="PTHR45527:SF1">
    <property type="entry name" value="FATTY ACID SYNTHASE"/>
    <property type="match status" value="1"/>
</dbReference>
<dbReference type="Gene3D" id="1.10.1200.10">
    <property type="entry name" value="ACP-like"/>
    <property type="match status" value="3"/>
</dbReference>
<dbReference type="Gene3D" id="2.30.38.10">
    <property type="entry name" value="Luciferase, Domain 3"/>
    <property type="match status" value="1"/>
</dbReference>
<evidence type="ECO:0000313" key="9">
    <source>
        <dbReference type="Proteomes" id="UP000198802"/>
    </source>
</evidence>
<dbReference type="PANTHER" id="PTHR45527">
    <property type="entry name" value="NONRIBOSOMAL PEPTIDE SYNTHETASE"/>
    <property type="match status" value="1"/>
</dbReference>
<gene>
    <name evidence="8" type="ORF">Ga0074812_103114</name>
</gene>
<evidence type="ECO:0000256" key="5">
    <source>
        <dbReference type="ARBA" id="ARBA00023194"/>
    </source>
</evidence>
<keyword evidence="4" id="KW-0677">Repeat</keyword>
<sequence length="4378" mass="456508">MSTGNSAIEDILPLSPLQKGLVFHSLLTDDGTRAEGREAAAQADGGAGCRVDDGAQGGVDVYVAQLVVDLEGPLDAARLRRAANALLARHSALRSGFVLEVGQPVQIVLRSAEIPWSQVDITRGEQQAAELLAADRRRRFDLRRPPLLRAMLLTFGPERHRFVLTNHHVVMDGWSTPLLMRDLFALYAADGSAPALPTARPYRDHLAWLAEQDAAAALDAWRAALDGVTEPTHLVPAAAGEPAVLPEEIVELLPTDLAAALARTARTLGVTLNTLFQLAWGMLAGRSTGRDDVVFGATVSGRPPELAGVESMVGLFINTLPVRVRLRPAETVAQLATRIQLEQADLLDHQHSGLAQIQQALGFGTGEIFDSLLVFESFPFDGTAIDDALSAGGLRATRVQRPISTHYPLTLMVMPTAGGLEITLKYLPRGLGGGEHEARQLLARLTRVLTAIVAAPDAAVATVDALSADELTGAARRALEAGPLDVADTTIADLFEAAVDRDPGAVAVESGARSVTYGELDERANALAQRLVALGAGPEKLVALLLPRGVDLVIGALAALKTGAGYLPIDPAYPTERIAFTLRDAQPVAVLTEAGHVLPGHVLPGQEPRRLAPDDATSTVRPVRPGGPGRSEQVAYVIYTSGSTGVPKGVVVPNRSVVALFTAARELFDVGPDDVWTLFHSFAFDFSVWETWGPLLSGGRLVVVPHDVARSPADFRELLVRHQVTVLSQTPSAFYQLAAADAEHLAGTAPGADGAYAAGGAPTADGAKAPTPGLALRTVVFGGEALDPARLAGWHARHPRGPRLVNMYGITETTVHVTYRELTAAAFGSSSSVIGGGLAGFTVHLLDGALRPVPVGTAGELYLGGPQVSRGYLGRAALTSTRFVADPFGPTGQRLYRSGDLARWSAGGELEYLGRSDDQVKIRGFRIELAEIESALAGAPGVAAAAVTVRTDRPGGAYLAGYVVGAGVGGGAVGGGVGGVDVALIRKYLAGRLPEHMVPAVLVAMDALPLTANGKLDRRGLPAPDLTAAQPAGRLAAEGTERVLAGLFAQVLGRDVVGADDSFFELGGDSIMSIQLVARARAAGLAISPRQVFELRSVAELAAAADAAAMAVADPAGVGAAGVATTGSGTAAAADPALEAVSSGAGELPLTPIMRAFLARGGPFERFSQAVLVATPAGADHPRIRRAVQMLLDRHDMLRATLTTTGGPAGATTVGSAAEAPAQPVHRLSMRPVGSVDAEQVLHRVDLPAAGAADLLRREHAAAVARLDRSAGVLVQATWFDAGAARPGAVLLTCHHLATDGYSCRILAEDLATALGLPTVAATADAEPGTDLPDLPGPPAVGTAFGEWAVRLDRLAAARTSELPLWRAVLADPEPALGARRLDHRRDTRATVRTVSLSVPAEVAGPVLGTVPGAFHASTVDVLLATLGVAVARWRAARGVPAAATVVTIEAHGREEQVLPGADISRTVGWFTTQYPMRLDTSGLDLTAAPAGGTAAGGVAAAAMVKRVKEHLRAIPDNGIGYGLLRFAGADAELARHPEPQILFNYVGRVDGGLVGPVGPAASVDPVEQLGFAGISFGGVAPAADPELPAAAALVTNVAASDGADGPELALRLQFPAGLFTDDEVTALAERWIETLAALAEEVDSRGAGGRTPSDLPLVRATQADVERWEARYPALAEVLGLSPLQEGLLFHARFDAGAVDFYSVQLVVDLRGPLDLARLRAAARELLALHPVLRTAFPDEGDDPVQVVLGEVELRLTVLDLTAPDPAGPDPAGSDPASRLEEFLAHDRTAGFDLAEPPLLRLTLVRLGAHEHRLVVTNHHLVLDGWSTPLVVRDLFQIYESAGSGSGSGSGAGLGTGTGLARPRPYRDFLAWLHRRDREASRAAWAQVLAGVDEPTLLAGPDLRDPTVFPAEVIDVIPAELAARLRDAARACGVTLNTLLSAAWGLVLGRMSGRDDVVFGVTVSGRPPEILGVESMVGLFINTVPTRVHWSPADTVRALLERLQQAQTTVLEHQYLGLNEVQQVTGVPAGRLFDTLMVFETFPLQTADLLDAGRSGGLTAEVGWSRGYTHYPLTLMLMPDADVIRIKLEYRTDVFTADAVRATMRRILDTLTFFAGHLDARLAAVDVLTAAERQLLLDEWSGRAAARPELGPRPASGEHSLLVPKAANDSPTTGFPSVLDVWDAVVAGGSAEVAVVCGGRSLSFGVVDGLAGRLAGVLRVLGVGAESRVGVVLPRGVDVVVVMVAVWKAGGVFVPVDGGAPAGRVGAVLGEAGVSVVVSVSELSGCLEGFSGPVVLMDEPASWPADDSGVGAVPRVSVGGDAAAYVVFTSGSSGRPKGVVGTHAGLVNLVLAHRGAVVERAVAAVGGRRLRVLNVLSFAFDGSLDPLVWMLSGHAMHVLPDALMGDSAGIVRLVRGERVDFVDVPPSLLELLVGDGLLSGGWVPSVVATGAEAVGSRLWEQLGAAVGVWGLNFYGPTECTVDATWTEIEAGVAPHIGRPVAGDNVYVLDRALRPVPVGVVGELYVGGAGVARGYVGRSGETSSRFVADPFGSGGRLYRTGDVVRWRSDGSLEYLGRADDQVKIRGYRVEPGEVEAVLGGLPGVSQAVVVARTDGGITRLVGYVAGLPGWDLDPVALRAAVAERLPEYLVPSMVLVLEEFPSTPNGKLDRRALPAPTFAGGAAGGGRIPRTAAERLVAGLFGELLGVDEVGLDDSFFALGGHSLLAARLISRLRSAAGAEIPVRTVFDSPTVAGLAAALDAGRPSAGRPPLLRRARPAQLAGDGEPERLPLSAAQQRLWFLDRLEGPSATYTIPFVARLRGGLDIEALTAAIDDVVSRHETLRTVFPDEAGTPYQRILADTRAAVTVVDAAPGTLAGLVAEAVGRPFHLETEPPLRLHLFRLTPDHHVLALVLHHIAGDEWSTDPLLRDLGTAYAARAAGDTPQWAPLPVQYADYTLWQRDLLGDAADPDSILAGQLAYWTDTLADLPDEIGLPVDRPRRAQETSHRGGVTRFGVPARVVADLRALGRDTGATEFMTATTAVAVLLHKLGAGRDIPLGALSAGRSDEALQDLVGFFVNTVVLRARLDGDPTLRDLLLGVRETALGAYAHADAPFDRVVDAVNPARAAGRHPLFQVMVDFRVAGGAATGLPGLDVTPLTDGGPGGDHAGDQTAGAKFDLAFSFTPTPDGGYDAAVEYDADLFDAATVERLAERLTRILRTLAAAPGTTLSGLDILDGAERHRLLVEWNDTAAPLCDDTVPGLFAAQAACTPDAPAVIDGTHRLTYAQLDRRVDAVAAALTARGIGTEDIVGVHLDRSADLVAALLAIGRIGAAFVPLEPAWPTRRIADIHRSARLRAVVSATGTGLPDADELDVPVLLVGDLPPAPAPVPVAPLDPDGLAYVIYTSGSTGTPKGAMICHRAIAARLLWQRELLGFGPGDAALFKAPLGFDISVNEVLLPLVTGATVVIARPGGERDVDYLLDTIVRHRVTFTYLVASMLDMLLALPGIDAAAGTLRHVWCGGEALTPELFARFRARLDAVMYHGYGPAEATIGVSHDIYRGAAARDALSIGRPNPNTRLYVLDEALSPVPVGVAGELYAGGLPLGRGYVGDPRQTAARFVADPWTPGARLYRTGDLARWAPDGTLEFIGRADHQVKIRGMRVEPQEIEAVLGEHEDVRQAVVVTHRTAGGATLLVGYVTGHTGHTGDADRTGAGHGQPADGDALRAWLGGLLPDHMVPTVIQWLDAIPLTPAGKVDRRALPAPDLRGTGRAAGSATEELLAGLIAGLLGVAQVGPDDSFFALGGDSIVSIQLVARARAARLRITPADVFTHRTVAELAAAADARAAQAAQAARGDGEPAARQHAAVGAVPLTPIMREILDRDGGPRLRFAQAAVLTVPAGLDLAALRAAVDGLCREHAMLRAVTGRDADGGWTLTVPPVDAAASGAPLVRRVDAVAAADAAAEAAPATGAWSLPAAAALVRAETDAAADRLDPAAGRMIQAVWFDAGTAPGRLSIVIHHLAVDGVSWRILIPDLAAAYQAVAAGREPDLGPPATSFRHWALGLTEAARQPVRLAELPLWREMGAGDEPPLGTRPLDPARDLAATVRTARCELDVPLTRSLLTDVPEAFFARVDDVLLAGLGLAVGAWNRERGRVAADIRVLLEGHGREEPVVPGVDLSRTVGWFTTRYPVKLAVGGVDLDDALAGGPAAGDLVKAAKERLRAIADHGLGHGLLRVLNPRTAPQLARAPEPQIVFNYLGRYGGAAADGTEAGGPWTQSAEFADLAGVEDPSAAAAAPLEITALTEDTADGPVLRATFAAPGGLFTAAELDALAAAWQDALTALATHVAGGAGGGHTPSDMALVALDQSTLDAFEERWRTP</sequence>
<dbReference type="PROSITE" id="PS50075">
    <property type="entry name" value="CARRIER"/>
    <property type="match status" value="3"/>
</dbReference>
<dbReference type="GO" id="GO:0043041">
    <property type="term" value="P:amino acid activation for nonribosomal peptide biosynthetic process"/>
    <property type="evidence" value="ECO:0007669"/>
    <property type="project" value="TreeGrafter"/>
</dbReference>
<feature type="domain" description="Carrier" evidence="7">
    <location>
        <begin position="3770"/>
        <end position="3844"/>
    </location>
</feature>
<dbReference type="SUPFAM" id="SSF47336">
    <property type="entry name" value="ACP-like"/>
    <property type="match status" value="3"/>
</dbReference>
<dbReference type="GO" id="GO:0005737">
    <property type="term" value="C:cytoplasm"/>
    <property type="evidence" value="ECO:0007669"/>
    <property type="project" value="TreeGrafter"/>
</dbReference>
<dbReference type="SUPFAM" id="SSF52777">
    <property type="entry name" value="CoA-dependent acyltransferases"/>
    <property type="match status" value="10"/>
</dbReference>
<dbReference type="CDD" id="cd05930">
    <property type="entry name" value="A_NRPS"/>
    <property type="match status" value="1"/>
</dbReference>
<dbReference type="FunFam" id="3.30.559.10:FF:000012">
    <property type="entry name" value="Non-ribosomal peptide synthetase"/>
    <property type="match status" value="1"/>
</dbReference>
<dbReference type="Gene3D" id="3.40.50.12780">
    <property type="entry name" value="N-terminal domain of ligase-like"/>
    <property type="match status" value="2"/>
</dbReference>
<evidence type="ECO:0000256" key="3">
    <source>
        <dbReference type="ARBA" id="ARBA00022553"/>
    </source>
</evidence>
<name>A0A0S4QGF4_9ACTN</name>
<evidence type="ECO:0000259" key="7">
    <source>
        <dbReference type="PROSITE" id="PS50075"/>
    </source>
</evidence>
<dbReference type="InterPro" id="IPR010071">
    <property type="entry name" value="AA_adenyl_dom"/>
</dbReference>
<dbReference type="SMART" id="SM00823">
    <property type="entry name" value="PKS_PP"/>
    <property type="match status" value="3"/>
</dbReference>